<evidence type="ECO:0000313" key="1">
    <source>
        <dbReference type="EMBL" id="KAF0749403.1"/>
    </source>
</evidence>
<sequence>MMYVIPVLTYADAAWAAPLTSKVQWNKLEAVQNIGLSTTTNCPFYVQNDVLRSSARLNAIQGTILNQTSNPPTTTKEID</sequence>
<gene>
    <name evidence="1" type="ORF">FWK35_00020119</name>
</gene>
<dbReference type="EMBL" id="VUJU01006112">
    <property type="protein sequence ID" value="KAF0749403.1"/>
    <property type="molecule type" value="Genomic_DNA"/>
</dbReference>
<name>A0A6G0Y5H1_APHCR</name>
<keyword evidence="1" id="KW-0031">Aminopeptidase</keyword>
<organism evidence="1 2">
    <name type="scientific">Aphis craccivora</name>
    <name type="common">Cowpea aphid</name>
    <dbReference type="NCBI Taxonomy" id="307492"/>
    <lineage>
        <taxon>Eukaryota</taxon>
        <taxon>Metazoa</taxon>
        <taxon>Ecdysozoa</taxon>
        <taxon>Arthropoda</taxon>
        <taxon>Hexapoda</taxon>
        <taxon>Insecta</taxon>
        <taxon>Pterygota</taxon>
        <taxon>Neoptera</taxon>
        <taxon>Paraneoptera</taxon>
        <taxon>Hemiptera</taxon>
        <taxon>Sternorrhyncha</taxon>
        <taxon>Aphidomorpha</taxon>
        <taxon>Aphidoidea</taxon>
        <taxon>Aphididae</taxon>
        <taxon>Aphidini</taxon>
        <taxon>Aphis</taxon>
        <taxon>Aphis</taxon>
    </lineage>
</organism>
<dbReference type="GO" id="GO:0004177">
    <property type="term" value="F:aminopeptidase activity"/>
    <property type="evidence" value="ECO:0007669"/>
    <property type="project" value="UniProtKB-KW"/>
</dbReference>
<keyword evidence="1" id="KW-0378">Hydrolase</keyword>
<evidence type="ECO:0000313" key="2">
    <source>
        <dbReference type="Proteomes" id="UP000478052"/>
    </source>
</evidence>
<comment type="caution">
    <text evidence="1">The sequence shown here is derived from an EMBL/GenBank/DDBJ whole genome shotgun (WGS) entry which is preliminary data.</text>
</comment>
<accession>A0A6G0Y5H1</accession>
<dbReference type="Proteomes" id="UP000478052">
    <property type="component" value="Unassembled WGS sequence"/>
</dbReference>
<keyword evidence="1" id="KW-0645">Protease</keyword>
<keyword evidence="2" id="KW-1185">Reference proteome</keyword>
<protein>
    <submittedName>
        <fullName evidence="1">Aminopeptidase N</fullName>
    </submittedName>
</protein>
<reference evidence="1 2" key="1">
    <citation type="submission" date="2019-08" db="EMBL/GenBank/DDBJ databases">
        <title>Whole genome of Aphis craccivora.</title>
        <authorList>
            <person name="Voronova N.V."/>
            <person name="Shulinski R.S."/>
            <person name="Bandarenka Y.V."/>
            <person name="Zhorov D.G."/>
            <person name="Warner D."/>
        </authorList>
    </citation>
    <scope>NUCLEOTIDE SEQUENCE [LARGE SCALE GENOMIC DNA]</scope>
    <source>
        <strain evidence="1">180601</strain>
        <tissue evidence="1">Whole Body</tissue>
    </source>
</reference>
<dbReference type="AlphaFoldDB" id="A0A6G0Y5H1"/>
<proteinExistence type="predicted"/>